<proteinExistence type="predicted"/>
<dbReference type="OrthoDB" id="2401656at2759"/>
<sequence>MAKIDYVDLATMRYRGSFSYINDNRRVVRIDNNTKLKIESLGQGVAWIYFANRHGRSIQIPNGFTLWDTVRNANNGVEVLALRNQMQQSLEGVDWFEYDVEMGP</sequence>
<protein>
    <submittedName>
        <fullName evidence="1">25940_t:CDS:1</fullName>
    </submittedName>
</protein>
<evidence type="ECO:0000313" key="2">
    <source>
        <dbReference type="Proteomes" id="UP000789405"/>
    </source>
</evidence>
<keyword evidence="2" id="KW-1185">Reference proteome</keyword>
<gene>
    <name evidence="1" type="ORF">DERYTH_LOCUS13373</name>
</gene>
<dbReference type="EMBL" id="CAJVPY010009328">
    <property type="protein sequence ID" value="CAG8707469.1"/>
    <property type="molecule type" value="Genomic_DNA"/>
</dbReference>
<reference evidence="1" key="1">
    <citation type="submission" date="2021-06" db="EMBL/GenBank/DDBJ databases">
        <authorList>
            <person name="Kallberg Y."/>
            <person name="Tangrot J."/>
            <person name="Rosling A."/>
        </authorList>
    </citation>
    <scope>NUCLEOTIDE SEQUENCE</scope>
    <source>
        <strain evidence="1">MA453B</strain>
    </source>
</reference>
<dbReference type="Proteomes" id="UP000789405">
    <property type="component" value="Unassembled WGS sequence"/>
</dbReference>
<organism evidence="1 2">
    <name type="scientific">Dentiscutata erythropus</name>
    <dbReference type="NCBI Taxonomy" id="1348616"/>
    <lineage>
        <taxon>Eukaryota</taxon>
        <taxon>Fungi</taxon>
        <taxon>Fungi incertae sedis</taxon>
        <taxon>Mucoromycota</taxon>
        <taxon>Glomeromycotina</taxon>
        <taxon>Glomeromycetes</taxon>
        <taxon>Diversisporales</taxon>
        <taxon>Gigasporaceae</taxon>
        <taxon>Dentiscutata</taxon>
    </lineage>
</organism>
<comment type="caution">
    <text evidence="1">The sequence shown here is derived from an EMBL/GenBank/DDBJ whole genome shotgun (WGS) entry which is preliminary data.</text>
</comment>
<evidence type="ECO:0000313" key="1">
    <source>
        <dbReference type="EMBL" id="CAG8707469.1"/>
    </source>
</evidence>
<dbReference type="AlphaFoldDB" id="A0A9N9HVB7"/>
<name>A0A9N9HVB7_9GLOM</name>
<accession>A0A9N9HVB7</accession>